<feature type="transmembrane region" description="Helical" evidence="8">
    <location>
        <begin position="344"/>
        <end position="363"/>
    </location>
</feature>
<evidence type="ECO:0000313" key="10">
    <source>
        <dbReference type="Proteomes" id="UP000076871"/>
    </source>
</evidence>
<feature type="transmembrane region" description="Helical" evidence="8">
    <location>
        <begin position="255"/>
        <end position="277"/>
    </location>
</feature>
<feature type="compositionally biased region" description="Basic and acidic residues" evidence="7">
    <location>
        <begin position="57"/>
        <end position="68"/>
    </location>
</feature>
<evidence type="ECO:0000256" key="7">
    <source>
        <dbReference type="SAM" id="MobiDB-lite"/>
    </source>
</evidence>
<feature type="compositionally biased region" description="Polar residues" evidence="7">
    <location>
        <begin position="69"/>
        <end position="78"/>
    </location>
</feature>
<evidence type="ECO:0000256" key="6">
    <source>
        <dbReference type="ARBA" id="ARBA00023136"/>
    </source>
</evidence>
<feature type="transmembrane region" description="Helical" evidence="8">
    <location>
        <begin position="140"/>
        <end position="162"/>
    </location>
</feature>
<evidence type="ECO:0000256" key="3">
    <source>
        <dbReference type="ARBA" id="ARBA00022496"/>
    </source>
</evidence>
<evidence type="ECO:0000313" key="9">
    <source>
        <dbReference type="EMBL" id="KZT00047.1"/>
    </source>
</evidence>
<dbReference type="InParanoid" id="A0A165B1D8"/>
<dbReference type="OrthoDB" id="4364at2759"/>
<dbReference type="GeneID" id="63824447"/>
<feature type="transmembrane region" description="Helical" evidence="8">
    <location>
        <begin position="6"/>
        <end position="32"/>
    </location>
</feature>
<feature type="region of interest" description="Disordered" evidence="7">
    <location>
        <begin position="46"/>
        <end position="81"/>
    </location>
</feature>
<evidence type="ECO:0000256" key="4">
    <source>
        <dbReference type="ARBA" id="ARBA00022692"/>
    </source>
</evidence>
<evidence type="ECO:0000256" key="1">
    <source>
        <dbReference type="ARBA" id="ARBA00004141"/>
    </source>
</evidence>
<keyword evidence="3" id="KW-0406">Ion transport</keyword>
<keyword evidence="3" id="KW-0408">Iron</keyword>
<accession>A0A165B1D8</accession>
<dbReference type="RefSeq" id="XP_040757787.1">
    <property type="nucleotide sequence ID" value="XM_040907418.1"/>
</dbReference>
<dbReference type="InterPro" id="IPR004923">
    <property type="entry name" value="FTR1/Fip1/EfeU"/>
</dbReference>
<protein>
    <submittedName>
        <fullName evidence="9">Iron permease FTR1</fullName>
    </submittedName>
</protein>
<proteinExistence type="inferred from homology"/>
<dbReference type="GO" id="GO:0033573">
    <property type="term" value="C:high-affinity iron permease complex"/>
    <property type="evidence" value="ECO:0007669"/>
    <property type="project" value="InterPro"/>
</dbReference>
<dbReference type="EMBL" id="KV427699">
    <property type="protein sequence ID" value="KZT00047.1"/>
    <property type="molecule type" value="Genomic_DNA"/>
</dbReference>
<feature type="transmembrane region" description="Helical" evidence="8">
    <location>
        <begin position="193"/>
        <end position="219"/>
    </location>
</feature>
<dbReference type="GO" id="GO:0015093">
    <property type="term" value="F:ferrous iron transmembrane transporter activity"/>
    <property type="evidence" value="ECO:0007669"/>
    <property type="project" value="TreeGrafter"/>
</dbReference>
<evidence type="ECO:0000256" key="8">
    <source>
        <dbReference type="SAM" id="Phobius"/>
    </source>
</evidence>
<dbReference type="AlphaFoldDB" id="A0A165B1D8"/>
<dbReference type="FunCoup" id="A0A165B1D8">
    <property type="interactions" value="62"/>
</dbReference>
<name>A0A165B1D8_9APHY</name>
<feature type="transmembrane region" description="Helical" evidence="8">
    <location>
        <begin position="105"/>
        <end position="128"/>
    </location>
</feature>
<keyword evidence="3" id="KW-0410">Iron transport</keyword>
<evidence type="ECO:0000256" key="2">
    <source>
        <dbReference type="ARBA" id="ARBA00008333"/>
    </source>
</evidence>
<keyword evidence="6 8" id="KW-0472">Membrane</keyword>
<gene>
    <name evidence="9" type="ORF">LAESUDRAFT_718354</name>
</gene>
<dbReference type="PANTHER" id="PTHR31632:SF2">
    <property type="entry name" value="PLASMA MEMBRANE IRON PERMEASE"/>
    <property type="match status" value="1"/>
</dbReference>
<dbReference type="Pfam" id="PF03239">
    <property type="entry name" value="FTR1"/>
    <property type="match status" value="1"/>
</dbReference>
<keyword evidence="5 8" id="KW-1133">Transmembrane helix</keyword>
<organism evidence="9 10">
    <name type="scientific">Laetiporus sulphureus 93-53</name>
    <dbReference type="NCBI Taxonomy" id="1314785"/>
    <lineage>
        <taxon>Eukaryota</taxon>
        <taxon>Fungi</taxon>
        <taxon>Dikarya</taxon>
        <taxon>Basidiomycota</taxon>
        <taxon>Agaricomycotina</taxon>
        <taxon>Agaricomycetes</taxon>
        <taxon>Polyporales</taxon>
        <taxon>Laetiporus</taxon>
    </lineage>
</organism>
<dbReference type="STRING" id="1314785.A0A165B1D8"/>
<reference evidence="9 10" key="1">
    <citation type="journal article" date="2016" name="Mol. Biol. Evol.">
        <title>Comparative Genomics of Early-Diverging Mushroom-Forming Fungi Provides Insights into the Origins of Lignocellulose Decay Capabilities.</title>
        <authorList>
            <person name="Nagy L.G."/>
            <person name="Riley R."/>
            <person name="Tritt A."/>
            <person name="Adam C."/>
            <person name="Daum C."/>
            <person name="Floudas D."/>
            <person name="Sun H."/>
            <person name="Yadav J.S."/>
            <person name="Pangilinan J."/>
            <person name="Larsson K.H."/>
            <person name="Matsuura K."/>
            <person name="Barry K."/>
            <person name="Labutti K."/>
            <person name="Kuo R."/>
            <person name="Ohm R.A."/>
            <person name="Bhattacharya S.S."/>
            <person name="Shirouzu T."/>
            <person name="Yoshinaga Y."/>
            <person name="Martin F.M."/>
            <person name="Grigoriev I.V."/>
            <person name="Hibbett D.S."/>
        </authorList>
    </citation>
    <scope>NUCLEOTIDE SEQUENCE [LARGE SCALE GENOMIC DNA]</scope>
    <source>
        <strain evidence="9 10">93-53</strain>
    </source>
</reference>
<dbReference type="Proteomes" id="UP000076871">
    <property type="component" value="Unassembled WGS sequence"/>
</dbReference>
<comment type="subcellular location">
    <subcellularLocation>
        <location evidence="1">Membrane</location>
        <topology evidence="1">Multi-pass membrane protein</topology>
    </subcellularLocation>
</comment>
<feature type="transmembrane region" description="Helical" evidence="8">
    <location>
        <begin position="225"/>
        <end position="248"/>
    </location>
</feature>
<dbReference type="PANTHER" id="PTHR31632">
    <property type="entry name" value="IRON TRANSPORTER FTH1"/>
    <property type="match status" value="1"/>
</dbReference>
<comment type="similarity">
    <text evidence="2">Belongs to the oxidase-dependent Fe transporter (OFeT) (TC 9.A.10.1) family.</text>
</comment>
<keyword evidence="10" id="KW-1185">Reference proteome</keyword>
<keyword evidence="3" id="KW-0813">Transport</keyword>
<evidence type="ECO:0000256" key="5">
    <source>
        <dbReference type="ARBA" id="ARBA00022989"/>
    </source>
</evidence>
<keyword evidence="4 8" id="KW-0812">Transmembrane</keyword>
<sequence length="406" mass="44563">MGKSVFSVPIFFIVFRETLEAAIIVSVLLGLVEQIVKESDGTALGLAEPNVQGESGNAEHEEKQHSHSDTASSTQQDDASAPELLVEPDRDLAMKRLMRKMRLQIFFGAVLGLIIAAAIGAAFIAVWFTQASNLWSSTEGLWEGIFSVVAAIIIFVMGVTMLKMDRAKAKWRIKLLNAFSGKRVDKSTRAGRWMLFILPLITVLREGMEAVVFVGGVSLGQSATAIPIAAIVGFVCGIVCGYLIYAFASRTTLTIFMVVMTNFILLIGAGLFSRGIWDFQQQHFDNIVGKEVGDTGGDGPGSFDVQGNVWHLDCCNPNNDFDSDGWSIFYAIFGWTNSATMGSVLSYVFYWLAVIAVLIYLKFKEGRTKLLGKESAAGVRRRERQERLALEAEDEKTSKLEEEVIA</sequence>